<feature type="signal peptide" evidence="2">
    <location>
        <begin position="1"/>
        <end position="21"/>
    </location>
</feature>
<evidence type="ECO:0000256" key="1">
    <source>
        <dbReference type="SAM" id="MobiDB-lite"/>
    </source>
</evidence>
<evidence type="ECO:0000313" key="4">
    <source>
        <dbReference type="Proteomes" id="UP000199152"/>
    </source>
</evidence>
<dbReference type="EMBL" id="FOSW01000014">
    <property type="protein sequence ID" value="SFL61505.1"/>
    <property type="molecule type" value="Genomic_DNA"/>
</dbReference>
<feature type="region of interest" description="Disordered" evidence="1">
    <location>
        <begin position="170"/>
        <end position="201"/>
    </location>
</feature>
<keyword evidence="4" id="KW-1185">Reference proteome</keyword>
<dbReference type="Proteomes" id="UP000199152">
    <property type="component" value="Unassembled WGS sequence"/>
</dbReference>
<dbReference type="STRING" id="504800.SAMN04488085_11451"/>
<feature type="compositionally biased region" description="Pro residues" evidence="1">
    <location>
        <begin position="170"/>
        <end position="194"/>
    </location>
</feature>
<organism evidence="3 4">
    <name type="scientific">Geodermatophilus ruber</name>
    <dbReference type="NCBI Taxonomy" id="504800"/>
    <lineage>
        <taxon>Bacteria</taxon>
        <taxon>Bacillati</taxon>
        <taxon>Actinomycetota</taxon>
        <taxon>Actinomycetes</taxon>
        <taxon>Geodermatophilales</taxon>
        <taxon>Geodermatophilaceae</taxon>
        <taxon>Geodermatophilus</taxon>
    </lineage>
</organism>
<evidence type="ECO:0000313" key="3">
    <source>
        <dbReference type="EMBL" id="SFL61505.1"/>
    </source>
</evidence>
<name>A0A1I4J4H9_9ACTN</name>
<evidence type="ECO:0000256" key="2">
    <source>
        <dbReference type="SAM" id="SignalP"/>
    </source>
</evidence>
<dbReference type="AlphaFoldDB" id="A0A1I4J4H9"/>
<protein>
    <submittedName>
        <fullName evidence="3">Uncharacterized protein</fullName>
    </submittedName>
</protein>
<sequence length="319" mass="31084">MLLGWLAAVGGSVLLAPGASAAPSETVAIRDLTPPVVSVDAGGSVTFVNQIQDKTVQVGVGPLGLVNVTVQTDVSLRLPSGARALQPGQRVTERFDSSCVTCAITYTYRALSGPGLTDALLGQAIATLPGLPVGVPFVVNTVLPLPNLPSVNLPSPPPITVPLPVPSVAPPVASPTPGPEAPAPGAPAPAPQAPAPTVGGTPYSYDTGGTAVAMSPVDEAVAAAFDPARAGVANRPGLTAGGAAGGSGGVPGTYDGASVPVFGQLAGLNGTMIEEESSDTDVAAAPGGAGQALPLPALVAVVALAGTTAALVRTHLARR</sequence>
<keyword evidence="2" id="KW-0732">Signal</keyword>
<proteinExistence type="predicted"/>
<reference evidence="3 4" key="1">
    <citation type="submission" date="2016-10" db="EMBL/GenBank/DDBJ databases">
        <authorList>
            <person name="de Groot N.N."/>
        </authorList>
    </citation>
    <scope>NUCLEOTIDE SEQUENCE [LARGE SCALE GENOMIC DNA]</scope>
    <source>
        <strain evidence="3 4">DSM 45317</strain>
    </source>
</reference>
<feature type="chain" id="PRO_5011612879" evidence="2">
    <location>
        <begin position="22"/>
        <end position="319"/>
    </location>
</feature>
<accession>A0A1I4J4H9</accession>
<dbReference type="InParanoid" id="A0A1I4J4H9"/>
<gene>
    <name evidence="3" type="ORF">SAMN04488085_11451</name>
</gene>